<dbReference type="AlphaFoldDB" id="A0A3L8P0M4"/>
<dbReference type="GO" id="GO:0008703">
    <property type="term" value="F:5-amino-6-(5-phosphoribosylamino)uracil reductase activity"/>
    <property type="evidence" value="ECO:0007669"/>
    <property type="project" value="InterPro"/>
</dbReference>
<dbReference type="EMBL" id="RDBE01000007">
    <property type="protein sequence ID" value="RLV48996.1"/>
    <property type="molecule type" value="Genomic_DNA"/>
</dbReference>
<evidence type="ECO:0000259" key="1">
    <source>
        <dbReference type="Pfam" id="PF01872"/>
    </source>
</evidence>
<dbReference type="OrthoDB" id="3427770at2"/>
<dbReference type="Proteomes" id="UP000281708">
    <property type="component" value="Unassembled WGS sequence"/>
</dbReference>
<sequence length="188" mass="20595">MDVVYRTATSADGFIADAENSLEWLFEVPGADGDPEAMAGFLDDVGALVMGRTTYEWVLDHERLLEHPEKWHACYGERPTWVFSHRELPPIPGVDLRFVAGAVSDHHEAVAAGAAGRDVWLLGGGDLVGQYADAGLLDRIVLDLTPVFLGAGAPLLPRRMTSTRVRLQEVTREGQRVRVDYRVGDPSS</sequence>
<dbReference type="InterPro" id="IPR024072">
    <property type="entry name" value="DHFR-like_dom_sf"/>
</dbReference>
<dbReference type="Pfam" id="PF01872">
    <property type="entry name" value="RibD_C"/>
    <property type="match status" value="1"/>
</dbReference>
<proteinExistence type="predicted"/>
<organism evidence="2 3">
    <name type="scientific">Nocardioides mangrovicus</name>
    <dbReference type="NCBI Taxonomy" id="2478913"/>
    <lineage>
        <taxon>Bacteria</taxon>
        <taxon>Bacillati</taxon>
        <taxon>Actinomycetota</taxon>
        <taxon>Actinomycetes</taxon>
        <taxon>Propionibacteriales</taxon>
        <taxon>Nocardioidaceae</taxon>
        <taxon>Nocardioides</taxon>
    </lineage>
</organism>
<feature type="domain" description="Bacterial bifunctional deaminase-reductase C-terminal" evidence="1">
    <location>
        <begin position="76"/>
        <end position="177"/>
    </location>
</feature>
<evidence type="ECO:0000313" key="3">
    <source>
        <dbReference type="Proteomes" id="UP000281708"/>
    </source>
</evidence>
<dbReference type="PANTHER" id="PTHR38011:SF11">
    <property type="entry name" value="2,5-DIAMINO-6-RIBOSYLAMINO-4(3H)-PYRIMIDINONE 5'-PHOSPHATE REDUCTASE"/>
    <property type="match status" value="1"/>
</dbReference>
<dbReference type="InterPro" id="IPR002734">
    <property type="entry name" value="RibDG_C"/>
</dbReference>
<name>A0A3L8P0M4_9ACTN</name>
<dbReference type="InterPro" id="IPR050765">
    <property type="entry name" value="Riboflavin_Biosynth_HTPR"/>
</dbReference>
<comment type="caution">
    <text evidence="2">The sequence shown here is derived from an EMBL/GenBank/DDBJ whole genome shotgun (WGS) entry which is preliminary data.</text>
</comment>
<dbReference type="GO" id="GO:0009231">
    <property type="term" value="P:riboflavin biosynthetic process"/>
    <property type="evidence" value="ECO:0007669"/>
    <property type="project" value="InterPro"/>
</dbReference>
<gene>
    <name evidence="2" type="ORF">D9V37_10440</name>
</gene>
<dbReference type="SUPFAM" id="SSF53597">
    <property type="entry name" value="Dihydrofolate reductase-like"/>
    <property type="match status" value="1"/>
</dbReference>
<dbReference type="Gene3D" id="3.40.430.10">
    <property type="entry name" value="Dihydrofolate Reductase, subunit A"/>
    <property type="match status" value="1"/>
</dbReference>
<keyword evidence="3" id="KW-1185">Reference proteome</keyword>
<dbReference type="PANTHER" id="PTHR38011">
    <property type="entry name" value="DIHYDROFOLATE REDUCTASE FAMILY PROTEIN (AFU_ORTHOLOGUE AFUA_8G06820)"/>
    <property type="match status" value="1"/>
</dbReference>
<evidence type="ECO:0000313" key="2">
    <source>
        <dbReference type="EMBL" id="RLV48996.1"/>
    </source>
</evidence>
<reference evidence="2 3" key="1">
    <citation type="submission" date="2018-10" db="EMBL/GenBank/DDBJ databases">
        <title>Marmoricola sp. 4Q3S-7 whole genome shotgun sequence.</title>
        <authorList>
            <person name="Li F."/>
        </authorList>
    </citation>
    <scope>NUCLEOTIDE SEQUENCE [LARGE SCALE GENOMIC DNA]</scope>
    <source>
        <strain evidence="2 3">4Q3S-7</strain>
    </source>
</reference>
<dbReference type="RefSeq" id="WP_121806100.1">
    <property type="nucleotide sequence ID" value="NZ_RDBE01000007.1"/>
</dbReference>
<accession>A0A3L8P0M4</accession>
<protein>
    <submittedName>
        <fullName evidence="2">Dihydrofolate reductase</fullName>
    </submittedName>
</protein>